<feature type="non-terminal residue" evidence="1">
    <location>
        <position position="49"/>
    </location>
</feature>
<reference evidence="1" key="1">
    <citation type="submission" date="2021-06" db="EMBL/GenBank/DDBJ databases">
        <authorList>
            <person name="Kallberg Y."/>
            <person name="Tangrot J."/>
            <person name="Rosling A."/>
        </authorList>
    </citation>
    <scope>NUCLEOTIDE SEQUENCE</scope>
    <source>
        <strain evidence="1">IA702</strain>
    </source>
</reference>
<feature type="non-terminal residue" evidence="1">
    <location>
        <position position="1"/>
    </location>
</feature>
<proteinExistence type="predicted"/>
<dbReference type="AlphaFoldDB" id="A0A9N9A3G7"/>
<dbReference type="OrthoDB" id="2352382at2759"/>
<evidence type="ECO:0000313" key="1">
    <source>
        <dbReference type="EMBL" id="CAG8518283.1"/>
    </source>
</evidence>
<protein>
    <submittedName>
        <fullName evidence="1">5621_t:CDS:1</fullName>
    </submittedName>
</protein>
<dbReference type="Proteomes" id="UP000789572">
    <property type="component" value="Unassembled WGS sequence"/>
</dbReference>
<organism evidence="1 2">
    <name type="scientific">Paraglomus occultum</name>
    <dbReference type="NCBI Taxonomy" id="144539"/>
    <lineage>
        <taxon>Eukaryota</taxon>
        <taxon>Fungi</taxon>
        <taxon>Fungi incertae sedis</taxon>
        <taxon>Mucoromycota</taxon>
        <taxon>Glomeromycotina</taxon>
        <taxon>Glomeromycetes</taxon>
        <taxon>Paraglomerales</taxon>
        <taxon>Paraglomeraceae</taxon>
        <taxon>Paraglomus</taxon>
    </lineage>
</organism>
<comment type="caution">
    <text evidence="1">The sequence shown here is derived from an EMBL/GenBank/DDBJ whole genome shotgun (WGS) entry which is preliminary data.</text>
</comment>
<keyword evidence="2" id="KW-1185">Reference proteome</keyword>
<gene>
    <name evidence="1" type="ORF">POCULU_LOCUS3435</name>
</gene>
<accession>A0A9N9A3G7</accession>
<dbReference type="EMBL" id="CAJVPJ010000379">
    <property type="protein sequence ID" value="CAG8518283.1"/>
    <property type="molecule type" value="Genomic_DNA"/>
</dbReference>
<evidence type="ECO:0000313" key="2">
    <source>
        <dbReference type="Proteomes" id="UP000789572"/>
    </source>
</evidence>
<sequence length="49" mass="5804">MPSFYSYRKRKKTMNYDPLVDSGNKGKQFNIEFLVIPILDFSDFQPTIL</sequence>
<name>A0A9N9A3G7_9GLOM</name>